<evidence type="ECO:0000256" key="1">
    <source>
        <dbReference type="SAM" id="MobiDB-lite"/>
    </source>
</evidence>
<feature type="region of interest" description="Disordered" evidence="1">
    <location>
        <begin position="1"/>
        <end position="30"/>
    </location>
</feature>
<proteinExistence type="predicted"/>
<sequence length="153" mass="16638">MLGWLRRPRTPATHVQGIPRNPRESFGIPGMPRNPWETGGLGLEDLAAPSLSGLHEPWGTPLRAEGTVSVRAPAWGPPAARRRGMGFGGSAPKMLKTGSDSPLVQKIKAYQRMGQAQKEAWHTYCDMNLGGSRDPSRHDEATLQAFISQYGVP</sequence>
<dbReference type="Proteomes" id="UP001189429">
    <property type="component" value="Unassembled WGS sequence"/>
</dbReference>
<accession>A0ABN9YC71</accession>
<reference evidence="2" key="1">
    <citation type="submission" date="2023-10" db="EMBL/GenBank/DDBJ databases">
        <authorList>
            <person name="Chen Y."/>
            <person name="Shah S."/>
            <person name="Dougan E. K."/>
            <person name="Thang M."/>
            <person name="Chan C."/>
        </authorList>
    </citation>
    <scope>NUCLEOTIDE SEQUENCE [LARGE SCALE GENOMIC DNA]</scope>
</reference>
<evidence type="ECO:0000313" key="2">
    <source>
        <dbReference type="EMBL" id="CAK0909737.1"/>
    </source>
</evidence>
<comment type="caution">
    <text evidence="2">The sequence shown here is derived from an EMBL/GenBank/DDBJ whole genome shotgun (WGS) entry which is preliminary data.</text>
</comment>
<name>A0ABN9YC71_9DINO</name>
<evidence type="ECO:0000313" key="3">
    <source>
        <dbReference type="Proteomes" id="UP001189429"/>
    </source>
</evidence>
<dbReference type="EMBL" id="CAUYUJ010022248">
    <property type="protein sequence ID" value="CAK0909737.1"/>
    <property type="molecule type" value="Genomic_DNA"/>
</dbReference>
<gene>
    <name evidence="2" type="ORF">PCOR1329_LOCUS84073</name>
</gene>
<protein>
    <submittedName>
        <fullName evidence="2">Uncharacterized protein</fullName>
    </submittedName>
</protein>
<keyword evidence="3" id="KW-1185">Reference proteome</keyword>
<feature type="region of interest" description="Disordered" evidence="1">
    <location>
        <begin position="73"/>
        <end position="93"/>
    </location>
</feature>
<organism evidence="2 3">
    <name type="scientific">Prorocentrum cordatum</name>
    <dbReference type="NCBI Taxonomy" id="2364126"/>
    <lineage>
        <taxon>Eukaryota</taxon>
        <taxon>Sar</taxon>
        <taxon>Alveolata</taxon>
        <taxon>Dinophyceae</taxon>
        <taxon>Prorocentrales</taxon>
        <taxon>Prorocentraceae</taxon>
        <taxon>Prorocentrum</taxon>
    </lineage>
</organism>